<evidence type="ECO:0000313" key="2">
    <source>
        <dbReference type="Proteomes" id="UP001054252"/>
    </source>
</evidence>
<keyword evidence="2" id="KW-1185">Reference proteome</keyword>
<proteinExistence type="predicted"/>
<accession>A0AAV5ML14</accession>
<organism evidence="1 2">
    <name type="scientific">Rubroshorea leprosula</name>
    <dbReference type="NCBI Taxonomy" id="152421"/>
    <lineage>
        <taxon>Eukaryota</taxon>
        <taxon>Viridiplantae</taxon>
        <taxon>Streptophyta</taxon>
        <taxon>Embryophyta</taxon>
        <taxon>Tracheophyta</taxon>
        <taxon>Spermatophyta</taxon>
        <taxon>Magnoliopsida</taxon>
        <taxon>eudicotyledons</taxon>
        <taxon>Gunneridae</taxon>
        <taxon>Pentapetalae</taxon>
        <taxon>rosids</taxon>
        <taxon>malvids</taxon>
        <taxon>Malvales</taxon>
        <taxon>Dipterocarpaceae</taxon>
        <taxon>Rubroshorea</taxon>
    </lineage>
</organism>
<evidence type="ECO:0000313" key="1">
    <source>
        <dbReference type="EMBL" id="GKV50510.1"/>
    </source>
</evidence>
<protein>
    <submittedName>
        <fullName evidence="1">Uncharacterized protein</fullName>
    </submittedName>
</protein>
<dbReference type="Proteomes" id="UP001054252">
    <property type="component" value="Unassembled WGS sequence"/>
</dbReference>
<sequence length="61" mass="7037">MDIYTGIYIRSKTNQAAATSTLIYRFLQMKIRRGGKSDASLLYNWHLREEGRGKTLEGSIR</sequence>
<gene>
    <name evidence="1" type="ORF">SLEP1_g57213</name>
</gene>
<dbReference type="EMBL" id="BPVZ01000374">
    <property type="protein sequence ID" value="GKV50510.1"/>
    <property type="molecule type" value="Genomic_DNA"/>
</dbReference>
<comment type="caution">
    <text evidence="1">The sequence shown here is derived from an EMBL/GenBank/DDBJ whole genome shotgun (WGS) entry which is preliminary data.</text>
</comment>
<name>A0AAV5ML14_9ROSI</name>
<dbReference type="AlphaFoldDB" id="A0AAV5ML14"/>
<reference evidence="1 2" key="1">
    <citation type="journal article" date="2021" name="Commun. Biol.">
        <title>The genome of Shorea leprosula (Dipterocarpaceae) highlights the ecological relevance of drought in aseasonal tropical rainforests.</title>
        <authorList>
            <person name="Ng K.K.S."/>
            <person name="Kobayashi M.J."/>
            <person name="Fawcett J.A."/>
            <person name="Hatakeyama M."/>
            <person name="Paape T."/>
            <person name="Ng C.H."/>
            <person name="Ang C.C."/>
            <person name="Tnah L.H."/>
            <person name="Lee C.T."/>
            <person name="Nishiyama T."/>
            <person name="Sese J."/>
            <person name="O'Brien M.J."/>
            <person name="Copetti D."/>
            <person name="Mohd Noor M.I."/>
            <person name="Ong R.C."/>
            <person name="Putra M."/>
            <person name="Sireger I.Z."/>
            <person name="Indrioko S."/>
            <person name="Kosugi Y."/>
            <person name="Izuno A."/>
            <person name="Isagi Y."/>
            <person name="Lee S.L."/>
            <person name="Shimizu K.K."/>
        </authorList>
    </citation>
    <scope>NUCLEOTIDE SEQUENCE [LARGE SCALE GENOMIC DNA]</scope>
    <source>
        <strain evidence="1">214</strain>
    </source>
</reference>